<dbReference type="InterPro" id="IPR011006">
    <property type="entry name" value="CheY-like_superfamily"/>
</dbReference>
<dbReference type="InterPro" id="IPR024187">
    <property type="entry name" value="Sig_transdc_resp-reg_cit/mal"/>
</dbReference>
<evidence type="ECO:0000259" key="11">
    <source>
        <dbReference type="PROSITE" id="PS50110"/>
    </source>
</evidence>
<dbReference type="RefSeq" id="WP_014369866.1">
    <property type="nucleotide sequence ID" value="NC_016935.1"/>
</dbReference>
<dbReference type="Proteomes" id="UP000007523">
    <property type="component" value="Chromosome"/>
</dbReference>
<dbReference type="HOGENOM" id="CLU_000445_39_0_9"/>
<dbReference type="Gene3D" id="3.40.50.2300">
    <property type="match status" value="1"/>
</dbReference>
<keyword evidence="3 10" id="KW-0597">Phosphoprotein</keyword>
<comment type="subcellular location">
    <subcellularLocation>
        <location evidence="1 9">Cytoplasm</location>
    </subcellularLocation>
</comment>
<evidence type="ECO:0000256" key="3">
    <source>
        <dbReference type="ARBA" id="ARBA00022553"/>
    </source>
</evidence>
<dbReference type="InterPro" id="IPR001789">
    <property type="entry name" value="Sig_transdc_resp-reg_receiver"/>
</dbReference>
<sequence>MSDEAITVMIVEDDPVAAKIYEQFAAKLGSFRMIATAATGGQALGLLQVVTPQLILLDVFLPDMNGMDVLRHVRQHGLKTDVILITAANDTDTVSEAIRGGAYGYIIKPILLDKFTATLEQYAQTRVQLGQRQTMEQHEVDRLFRPAAAAGSGGSGGEQTALPKGIDKLTLKLVRDKLRTLDEPNGADEFAAVAGMSHSTVRRYLEYLVSVGEVQVDIVYGTVGRPERKYSRRLP</sequence>
<dbReference type="GO" id="GO:0005737">
    <property type="term" value="C:cytoplasm"/>
    <property type="evidence" value="ECO:0007669"/>
    <property type="project" value="UniProtKB-SubCell"/>
</dbReference>
<keyword evidence="2 9" id="KW-0963">Cytoplasm</keyword>
<dbReference type="EMBL" id="CP003235">
    <property type="protein sequence ID" value="AFC29578.1"/>
    <property type="molecule type" value="Genomic_DNA"/>
</dbReference>
<keyword evidence="7 9" id="KW-0010">Activator</keyword>
<proteinExistence type="predicted"/>
<protein>
    <recommendedName>
        <fullName evidence="9">Transcriptional regulatory protein</fullName>
    </recommendedName>
</protein>
<dbReference type="STRING" id="1116391.PM3016_2698"/>
<name>H6NHI1_9BACL</name>
<evidence type="ECO:0000256" key="10">
    <source>
        <dbReference type="PROSITE-ProRule" id="PRU00169"/>
    </source>
</evidence>
<dbReference type="PROSITE" id="PS50110">
    <property type="entry name" value="RESPONSE_REGULATORY"/>
    <property type="match status" value="1"/>
</dbReference>
<dbReference type="GO" id="GO:0003700">
    <property type="term" value="F:DNA-binding transcription factor activity"/>
    <property type="evidence" value="ECO:0007669"/>
    <property type="project" value="InterPro"/>
</dbReference>
<dbReference type="PIRSF" id="PIRSF006171">
    <property type="entry name" value="RR_citrat_malat"/>
    <property type="match status" value="1"/>
</dbReference>
<gene>
    <name evidence="12" type="ORF">PM3016_2698</name>
</gene>
<dbReference type="KEGG" id="pmq:PM3016_2698"/>
<dbReference type="InterPro" id="IPR051271">
    <property type="entry name" value="2C-system_Tx_regulators"/>
</dbReference>
<evidence type="ECO:0000256" key="4">
    <source>
        <dbReference type="ARBA" id="ARBA00023012"/>
    </source>
</evidence>
<feature type="domain" description="Response regulatory" evidence="11">
    <location>
        <begin position="7"/>
        <end position="123"/>
    </location>
</feature>
<dbReference type="Pfam" id="PF20714">
    <property type="entry name" value="HTH_64"/>
    <property type="match status" value="1"/>
</dbReference>
<evidence type="ECO:0000256" key="2">
    <source>
        <dbReference type="ARBA" id="ARBA00022490"/>
    </source>
</evidence>
<evidence type="ECO:0000256" key="7">
    <source>
        <dbReference type="ARBA" id="ARBA00023159"/>
    </source>
</evidence>
<evidence type="ECO:0000313" key="13">
    <source>
        <dbReference type="Proteomes" id="UP000007523"/>
    </source>
</evidence>
<reference evidence="12 13" key="1">
    <citation type="journal article" date="2012" name="J. Bacteriol.">
        <title>Complete Genome Sequence of Paenibacillus mucilaginosus 3016, a Bacterium Functional as Microbial Fertilizer.</title>
        <authorList>
            <person name="Ma M."/>
            <person name="Wang Z."/>
            <person name="Li L."/>
            <person name="Jiang X."/>
            <person name="Guan D."/>
            <person name="Cao F."/>
            <person name="Chen H."/>
            <person name="Wang X."/>
            <person name="Shen D."/>
            <person name="Du B."/>
            <person name="Li J."/>
        </authorList>
    </citation>
    <scope>NUCLEOTIDE SEQUENCE [LARGE SCALE GENOMIC DNA]</scope>
    <source>
        <strain evidence="12 13">3016</strain>
    </source>
</reference>
<dbReference type="PANTHER" id="PTHR45526">
    <property type="entry name" value="TRANSCRIPTIONAL REGULATORY PROTEIN DPIA"/>
    <property type="match status" value="1"/>
</dbReference>
<evidence type="ECO:0000256" key="5">
    <source>
        <dbReference type="ARBA" id="ARBA00023015"/>
    </source>
</evidence>
<dbReference type="SMART" id="SM00448">
    <property type="entry name" value="REC"/>
    <property type="match status" value="1"/>
</dbReference>
<dbReference type="GO" id="GO:0003677">
    <property type="term" value="F:DNA binding"/>
    <property type="evidence" value="ECO:0007669"/>
    <property type="project" value="UniProtKB-KW"/>
</dbReference>
<evidence type="ECO:0000256" key="9">
    <source>
        <dbReference type="PIRNR" id="PIRNR006171"/>
    </source>
</evidence>
<evidence type="ECO:0000256" key="1">
    <source>
        <dbReference type="ARBA" id="ARBA00004496"/>
    </source>
</evidence>
<keyword evidence="5 9" id="KW-0805">Transcription regulation</keyword>
<keyword evidence="4 9" id="KW-0902">Two-component regulatory system</keyword>
<feature type="modified residue" description="4-aspartylphosphate" evidence="10">
    <location>
        <position position="58"/>
    </location>
</feature>
<dbReference type="AlphaFoldDB" id="H6NHI1"/>
<keyword evidence="13" id="KW-1185">Reference proteome</keyword>
<dbReference type="GO" id="GO:0000156">
    <property type="term" value="F:phosphorelay response regulator activity"/>
    <property type="evidence" value="ECO:0007669"/>
    <property type="project" value="TreeGrafter"/>
</dbReference>
<evidence type="ECO:0000256" key="6">
    <source>
        <dbReference type="ARBA" id="ARBA00023125"/>
    </source>
</evidence>
<dbReference type="PANTHER" id="PTHR45526:SF1">
    <property type="entry name" value="TRANSCRIPTIONAL REGULATORY PROTEIN DCUR-RELATED"/>
    <property type="match status" value="1"/>
</dbReference>
<keyword evidence="8 9" id="KW-0804">Transcription</keyword>
<evidence type="ECO:0000313" key="12">
    <source>
        <dbReference type="EMBL" id="AFC29578.1"/>
    </source>
</evidence>
<evidence type="ECO:0000256" key="8">
    <source>
        <dbReference type="ARBA" id="ARBA00023163"/>
    </source>
</evidence>
<dbReference type="InterPro" id="IPR048714">
    <property type="entry name" value="DpiA-like_HTH"/>
</dbReference>
<accession>H6NHI1</accession>
<keyword evidence="6 9" id="KW-0238">DNA-binding</keyword>
<organism evidence="12 13">
    <name type="scientific">Paenibacillus mucilaginosus 3016</name>
    <dbReference type="NCBI Taxonomy" id="1116391"/>
    <lineage>
        <taxon>Bacteria</taxon>
        <taxon>Bacillati</taxon>
        <taxon>Bacillota</taxon>
        <taxon>Bacilli</taxon>
        <taxon>Bacillales</taxon>
        <taxon>Paenibacillaceae</taxon>
        <taxon>Paenibacillus</taxon>
    </lineage>
</organism>
<dbReference type="Pfam" id="PF00072">
    <property type="entry name" value="Response_reg"/>
    <property type="match status" value="1"/>
</dbReference>
<dbReference type="SUPFAM" id="SSF52172">
    <property type="entry name" value="CheY-like"/>
    <property type="match status" value="1"/>
</dbReference>